<comment type="caution">
    <text evidence="1">The sequence shown here is derived from an EMBL/GenBank/DDBJ whole genome shotgun (WGS) entry which is preliminary data.</text>
</comment>
<dbReference type="Proteomes" id="UP000295008">
    <property type="component" value="Unassembled WGS sequence"/>
</dbReference>
<reference evidence="1 2" key="1">
    <citation type="submission" date="2019-03" db="EMBL/GenBank/DDBJ databases">
        <title>Genomic Encyclopedia of Type Strains, Phase IV (KMG-IV): sequencing the most valuable type-strain genomes for metagenomic binning, comparative biology and taxonomic classification.</title>
        <authorList>
            <person name="Goeker M."/>
        </authorList>
    </citation>
    <scope>NUCLEOTIDE SEQUENCE [LARGE SCALE GENOMIC DNA]</scope>
    <source>
        <strain evidence="1 2">LX-B</strain>
    </source>
</reference>
<evidence type="ECO:0000313" key="1">
    <source>
        <dbReference type="EMBL" id="TCL59238.1"/>
    </source>
</evidence>
<protein>
    <submittedName>
        <fullName evidence="1">Uncharacterized protein</fullName>
    </submittedName>
</protein>
<accession>A0A4R1R1Q8</accession>
<sequence length="35" mass="3957">MGFSRDNAYSVGVNTGYLTLTAGYRMQHFILCQLQ</sequence>
<organism evidence="1 2">
    <name type="scientific">Hydrogenispora ethanolica</name>
    <dbReference type="NCBI Taxonomy" id="1082276"/>
    <lineage>
        <taxon>Bacteria</taxon>
        <taxon>Bacillati</taxon>
        <taxon>Bacillota</taxon>
        <taxon>Hydrogenispora</taxon>
    </lineage>
</organism>
<gene>
    <name evidence="1" type="ORF">EDC14_103917</name>
</gene>
<name>A0A4R1R1Q8_HYDET</name>
<dbReference type="EMBL" id="SLUN01000039">
    <property type="protein sequence ID" value="TCL59238.1"/>
    <property type="molecule type" value="Genomic_DNA"/>
</dbReference>
<keyword evidence="2" id="KW-1185">Reference proteome</keyword>
<proteinExistence type="predicted"/>
<dbReference type="AlphaFoldDB" id="A0A4R1R1Q8"/>
<evidence type="ECO:0000313" key="2">
    <source>
        <dbReference type="Proteomes" id="UP000295008"/>
    </source>
</evidence>